<keyword evidence="3" id="KW-1185">Reference proteome</keyword>
<comment type="caution">
    <text evidence="2">The sequence shown here is derived from an EMBL/GenBank/DDBJ whole genome shotgun (WGS) entry which is preliminary data.</text>
</comment>
<dbReference type="AlphaFoldDB" id="A0A2V1JMX2"/>
<evidence type="ECO:0000313" key="3">
    <source>
        <dbReference type="Proteomes" id="UP000245288"/>
    </source>
</evidence>
<dbReference type="Proteomes" id="UP000245288">
    <property type="component" value="Unassembled WGS sequence"/>
</dbReference>
<dbReference type="Pfam" id="PF24849">
    <property type="entry name" value="DUF7724"/>
    <property type="match status" value="1"/>
</dbReference>
<dbReference type="InterPro" id="IPR056141">
    <property type="entry name" value="DUF7724"/>
</dbReference>
<proteinExistence type="predicted"/>
<accession>A0A2V1JMX2</accession>
<evidence type="ECO:0000259" key="1">
    <source>
        <dbReference type="Pfam" id="PF24849"/>
    </source>
</evidence>
<dbReference type="OrthoDB" id="3192251at2"/>
<dbReference type="RefSeq" id="WP_109216103.1">
    <property type="nucleotide sequence ID" value="NZ_JAQDGV010000002.1"/>
</dbReference>
<protein>
    <recommendedName>
        <fullName evidence="1">DUF7724 domain-containing protein</fullName>
    </recommendedName>
</protein>
<dbReference type="EMBL" id="JRFU01000123">
    <property type="protein sequence ID" value="PWE86150.1"/>
    <property type="molecule type" value="Genomic_DNA"/>
</dbReference>
<evidence type="ECO:0000313" key="2">
    <source>
        <dbReference type="EMBL" id="PWE86150.1"/>
    </source>
</evidence>
<feature type="domain" description="DUF7724" evidence="1">
    <location>
        <begin position="5"/>
        <end position="90"/>
    </location>
</feature>
<name>A0A2V1JMX2_EUBRA</name>
<reference evidence="2 3" key="1">
    <citation type="submission" date="2014-09" db="EMBL/GenBank/DDBJ databases">
        <title>Butyrate-producing bacteria isolated from human gut.</title>
        <authorList>
            <person name="Zhang Q."/>
            <person name="Zhao L."/>
        </authorList>
    </citation>
    <scope>NUCLEOTIDE SEQUENCE [LARGE SCALE GENOMIC DNA]</scope>
    <source>
        <strain evidence="2 3">21</strain>
    </source>
</reference>
<gene>
    <name evidence="2" type="ORF">LG34_11535</name>
</gene>
<organism evidence="2 3">
    <name type="scientific">Eubacterium ramulus</name>
    <dbReference type="NCBI Taxonomy" id="39490"/>
    <lineage>
        <taxon>Bacteria</taxon>
        <taxon>Bacillati</taxon>
        <taxon>Bacillota</taxon>
        <taxon>Clostridia</taxon>
        <taxon>Eubacteriales</taxon>
        <taxon>Eubacteriaceae</taxon>
        <taxon>Eubacterium</taxon>
    </lineage>
</organism>
<sequence>MDTDRAYLSNDKDMIKFQYGEKVIRFRGPYSLERFTSVKEWDNGYLVVMAKYQHNKEAEEEYIDLIPILNNLYIDASHFLKPIKEVRLAYGQN</sequence>